<evidence type="ECO:0000256" key="1">
    <source>
        <dbReference type="ARBA" id="ARBA00004377"/>
    </source>
</evidence>
<keyword evidence="6 11" id="KW-0812">Transmembrane</keyword>
<keyword evidence="4" id="KW-0488">Methylation</keyword>
<keyword evidence="5" id="KW-0997">Cell inner membrane</keyword>
<evidence type="ECO:0000256" key="9">
    <source>
        <dbReference type="ARBA" id="ARBA00025772"/>
    </source>
</evidence>
<dbReference type="Proteomes" id="UP001596001">
    <property type="component" value="Unassembled WGS sequence"/>
</dbReference>
<evidence type="ECO:0000256" key="10">
    <source>
        <dbReference type="ARBA" id="ARBA00030775"/>
    </source>
</evidence>
<evidence type="ECO:0000256" key="5">
    <source>
        <dbReference type="ARBA" id="ARBA00022519"/>
    </source>
</evidence>
<dbReference type="RefSeq" id="WP_382429812.1">
    <property type="nucleotide sequence ID" value="NZ_JBHSHJ010000002.1"/>
</dbReference>
<name>A0ABV9Q9K4_9BURK</name>
<comment type="caution">
    <text evidence="13">The sequence shown here is derived from an EMBL/GenBank/DDBJ whole genome shotgun (WGS) entry which is preliminary data.</text>
</comment>
<dbReference type="SUPFAM" id="SSF54523">
    <property type="entry name" value="Pili subunits"/>
    <property type="match status" value="1"/>
</dbReference>
<reference evidence="14" key="1">
    <citation type="journal article" date="2019" name="Int. J. Syst. Evol. Microbiol.">
        <title>The Global Catalogue of Microorganisms (GCM) 10K type strain sequencing project: providing services to taxonomists for standard genome sequencing and annotation.</title>
        <authorList>
            <consortium name="The Broad Institute Genomics Platform"/>
            <consortium name="The Broad Institute Genome Sequencing Center for Infectious Disease"/>
            <person name="Wu L."/>
            <person name="Ma J."/>
        </authorList>
    </citation>
    <scope>NUCLEOTIDE SEQUENCE [LARGE SCALE GENOMIC DNA]</scope>
    <source>
        <strain evidence="14">CCUG 49452</strain>
    </source>
</reference>
<comment type="subcellular location">
    <subcellularLocation>
        <location evidence="1">Cell inner membrane</location>
        <topology evidence="1">Single-pass membrane protein</topology>
    </subcellularLocation>
</comment>
<evidence type="ECO:0000256" key="6">
    <source>
        <dbReference type="ARBA" id="ARBA00022692"/>
    </source>
</evidence>
<organism evidence="13 14">
    <name type="scientific">Giesbergeria sinuosa</name>
    <dbReference type="NCBI Taxonomy" id="80883"/>
    <lineage>
        <taxon>Bacteria</taxon>
        <taxon>Pseudomonadati</taxon>
        <taxon>Pseudomonadota</taxon>
        <taxon>Betaproteobacteria</taxon>
        <taxon>Burkholderiales</taxon>
        <taxon>Comamonadaceae</taxon>
        <taxon>Giesbergeria</taxon>
    </lineage>
</organism>
<dbReference type="EMBL" id="JBHSHJ010000002">
    <property type="protein sequence ID" value="MFC4787900.1"/>
    <property type="molecule type" value="Genomic_DNA"/>
</dbReference>
<dbReference type="Gene3D" id="3.55.40.10">
    <property type="entry name" value="minor pseudopilin epsh domain"/>
    <property type="match status" value="1"/>
</dbReference>
<evidence type="ECO:0000313" key="14">
    <source>
        <dbReference type="Proteomes" id="UP001596001"/>
    </source>
</evidence>
<keyword evidence="8 11" id="KW-0472">Membrane</keyword>
<evidence type="ECO:0000313" key="13">
    <source>
        <dbReference type="EMBL" id="MFC4787900.1"/>
    </source>
</evidence>
<dbReference type="InterPro" id="IPR045584">
    <property type="entry name" value="Pilin-like"/>
</dbReference>
<comment type="similarity">
    <text evidence="9">Belongs to the GSP H family.</text>
</comment>
<proteinExistence type="inferred from homology"/>
<protein>
    <recommendedName>
        <fullName evidence="2">Type II secretion system protein H</fullName>
    </recommendedName>
    <alternativeName>
        <fullName evidence="10">General secretion pathway protein H</fullName>
    </alternativeName>
</protein>
<gene>
    <name evidence="13" type="ORF">ACFO6X_02680</name>
</gene>
<dbReference type="InterPro" id="IPR022346">
    <property type="entry name" value="T2SS_GspH"/>
</dbReference>
<evidence type="ECO:0000256" key="2">
    <source>
        <dbReference type="ARBA" id="ARBA00021549"/>
    </source>
</evidence>
<dbReference type="Pfam" id="PF12019">
    <property type="entry name" value="GspH"/>
    <property type="match status" value="1"/>
</dbReference>
<evidence type="ECO:0000259" key="12">
    <source>
        <dbReference type="Pfam" id="PF12019"/>
    </source>
</evidence>
<evidence type="ECO:0000256" key="3">
    <source>
        <dbReference type="ARBA" id="ARBA00022475"/>
    </source>
</evidence>
<evidence type="ECO:0000256" key="8">
    <source>
        <dbReference type="ARBA" id="ARBA00023136"/>
    </source>
</evidence>
<dbReference type="NCBIfam" id="TIGR02532">
    <property type="entry name" value="IV_pilin_GFxxxE"/>
    <property type="match status" value="1"/>
</dbReference>
<accession>A0ABV9Q9K4</accession>
<dbReference type="Pfam" id="PF07963">
    <property type="entry name" value="N_methyl"/>
    <property type="match status" value="1"/>
</dbReference>
<evidence type="ECO:0000256" key="7">
    <source>
        <dbReference type="ARBA" id="ARBA00022989"/>
    </source>
</evidence>
<evidence type="ECO:0000256" key="11">
    <source>
        <dbReference type="SAM" id="Phobius"/>
    </source>
</evidence>
<sequence>MLLKKHLHGFTLVESLVVVSITAILLAVGVPSMRSIAERNAISSQVNNFLGVLIFARSEAIKRGAEVVVCRSANAESSATPTCAASGTGWETGWIVFLDRNGDGQNAASQGDVLLRVQGPVSNSGGVEQISFRKLVFRSTGLLSSGASSFTFNSKSLDSTQRRRVCLSFTGRARATNNPTEVCQ</sequence>
<keyword evidence="7 11" id="KW-1133">Transmembrane helix</keyword>
<evidence type="ECO:0000256" key="4">
    <source>
        <dbReference type="ARBA" id="ARBA00022481"/>
    </source>
</evidence>
<dbReference type="InterPro" id="IPR012902">
    <property type="entry name" value="N_methyl_site"/>
</dbReference>
<feature type="transmembrane region" description="Helical" evidence="11">
    <location>
        <begin position="12"/>
        <end position="30"/>
    </location>
</feature>
<keyword evidence="3" id="KW-1003">Cell membrane</keyword>
<dbReference type="PROSITE" id="PS00409">
    <property type="entry name" value="PROKAR_NTER_METHYL"/>
    <property type="match status" value="1"/>
</dbReference>
<keyword evidence="14" id="KW-1185">Reference proteome</keyword>
<feature type="domain" description="General secretion pathway GspH" evidence="12">
    <location>
        <begin position="45"/>
        <end position="171"/>
    </location>
</feature>